<keyword evidence="1" id="KW-0472">Membrane</keyword>
<feature type="transmembrane region" description="Helical" evidence="1">
    <location>
        <begin position="43"/>
        <end position="60"/>
    </location>
</feature>
<accession>G2QNF4</accession>
<keyword evidence="1" id="KW-0812">Transmembrane</keyword>
<dbReference type="InParanoid" id="G2QNF4"/>
<keyword evidence="3" id="KW-1185">Reference proteome</keyword>
<evidence type="ECO:0000256" key="1">
    <source>
        <dbReference type="SAM" id="Phobius"/>
    </source>
</evidence>
<protein>
    <submittedName>
        <fullName evidence="2">Uncharacterized protein</fullName>
    </submittedName>
</protein>
<evidence type="ECO:0000313" key="2">
    <source>
        <dbReference type="EMBL" id="AEO62027.1"/>
    </source>
</evidence>
<dbReference type="AlphaFoldDB" id="G2QNF4"/>
<dbReference type="RefSeq" id="XP_003667272.1">
    <property type="nucleotide sequence ID" value="XM_003667224.1"/>
</dbReference>
<organism evidence="2 3">
    <name type="scientific">Thermothelomyces thermophilus (strain ATCC 42464 / BCRC 31852 / DSM 1799)</name>
    <name type="common">Sporotrichum thermophile</name>
    <dbReference type="NCBI Taxonomy" id="573729"/>
    <lineage>
        <taxon>Eukaryota</taxon>
        <taxon>Fungi</taxon>
        <taxon>Dikarya</taxon>
        <taxon>Ascomycota</taxon>
        <taxon>Pezizomycotina</taxon>
        <taxon>Sordariomycetes</taxon>
        <taxon>Sordariomycetidae</taxon>
        <taxon>Sordariales</taxon>
        <taxon>Chaetomiaceae</taxon>
        <taxon>Thermothelomyces</taxon>
    </lineage>
</organism>
<reference evidence="2 3" key="1">
    <citation type="journal article" date="2011" name="Nat. Biotechnol.">
        <title>Comparative genomic analysis of the thermophilic biomass-degrading fungi Myceliophthora thermophila and Thielavia terrestris.</title>
        <authorList>
            <person name="Berka R.M."/>
            <person name="Grigoriev I.V."/>
            <person name="Otillar R."/>
            <person name="Salamov A."/>
            <person name="Grimwood J."/>
            <person name="Reid I."/>
            <person name="Ishmael N."/>
            <person name="John T."/>
            <person name="Darmond C."/>
            <person name="Moisan M.-C."/>
            <person name="Henrissat B."/>
            <person name="Coutinho P.M."/>
            <person name="Lombard V."/>
            <person name="Natvig D.O."/>
            <person name="Lindquist E."/>
            <person name="Schmutz J."/>
            <person name="Lucas S."/>
            <person name="Harris P."/>
            <person name="Powlowski J."/>
            <person name="Bellemare A."/>
            <person name="Taylor D."/>
            <person name="Butler G."/>
            <person name="de Vries R.P."/>
            <person name="Allijn I.E."/>
            <person name="van den Brink J."/>
            <person name="Ushinsky S."/>
            <person name="Storms R."/>
            <person name="Powell A.J."/>
            <person name="Paulsen I.T."/>
            <person name="Elbourne L.D.H."/>
            <person name="Baker S.E."/>
            <person name="Magnuson J."/>
            <person name="LaBoissiere S."/>
            <person name="Clutterbuck A.J."/>
            <person name="Martinez D."/>
            <person name="Wogulis M."/>
            <person name="de Leon A.L."/>
            <person name="Rey M.W."/>
            <person name="Tsang A."/>
        </authorList>
    </citation>
    <scope>NUCLEOTIDE SEQUENCE [LARGE SCALE GENOMIC DNA]</scope>
    <source>
        <strain evidence="3">ATCC 42464 / BCRC 31852 / DSM 1799</strain>
    </source>
</reference>
<dbReference type="KEGG" id="mtm:MYCTH_2312927"/>
<dbReference type="VEuPathDB" id="FungiDB:MYCTH_2312927"/>
<name>G2QNF4_THET4</name>
<dbReference type="Proteomes" id="UP000007322">
    <property type="component" value="Chromosome 7"/>
</dbReference>
<sequence length="77" mass="7911">MADHSPPPSSAAPSGPSGPLGGFGFPISGPAATLGALPASVPYYPYLLAAGLAVLFLFWHQPLSSSSTSKFPHYRKL</sequence>
<dbReference type="EMBL" id="CP003008">
    <property type="protein sequence ID" value="AEO62027.1"/>
    <property type="molecule type" value="Genomic_DNA"/>
</dbReference>
<keyword evidence="1" id="KW-1133">Transmembrane helix</keyword>
<dbReference type="GeneID" id="11509823"/>
<gene>
    <name evidence="2" type="ORF">MYCTH_2312927</name>
</gene>
<proteinExistence type="predicted"/>
<evidence type="ECO:0000313" key="3">
    <source>
        <dbReference type="Proteomes" id="UP000007322"/>
    </source>
</evidence>
<dbReference type="HOGENOM" id="CLU_2639836_0_0_1"/>